<feature type="transmembrane region" description="Helical" evidence="3">
    <location>
        <begin position="123"/>
        <end position="153"/>
    </location>
</feature>
<keyword evidence="3" id="KW-0472">Membrane</keyword>
<proteinExistence type="inferred from homology"/>
<accession>A0A6A1VLY2</accession>
<dbReference type="GO" id="GO:0047429">
    <property type="term" value="F:nucleoside triphosphate diphosphatase activity"/>
    <property type="evidence" value="ECO:0007669"/>
    <property type="project" value="InterPro"/>
</dbReference>
<sequence>MWGLGSSWRGEKVLFLPFRAEKELITGRNPSESESVTNPVLFQVPSTKSKMTKRRRLEMVAAAAATVTAAARASDLVVSRPVTFVTGNAKKLEEVRAILGNAIPFQSLKLDSSGSCRRLVMKVVVATVLYIAVLLCFVIFLTSCWVLVFAMLISDLTGLNNLLMAYEDKSAYALCAFSFAFGPNAEPITFLGKTPVHICGFVALDSDGAMTMDGTIVAPRGPNDFGWDPIFQPDGYEQTYAEMPKEEKNKISHRSRALDMVKSHFAEAGYTFQIDSSV</sequence>
<dbReference type="CDD" id="cd00515">
    <property type="entry name" value="HAM1"/>
    <property type="match status" value="1"/>
</dbReference>
<keyword evidence="2" id="KW-0378">Hydrolase</keyword>
<organism evidence="4 5">
    <name type="scientific">Morella rubra</name>
    <name type="common">Chinese bayberry</name>
    <dbReference type="NCBI Taxonomy" id="262757"/>
    <lineage>
        <taxon>Eukaryota</taxon>
        <taxon>Viridiplantae</taxon>
        <taxon>Streptophyta</taxon>
        <taxon>Embryophyta</taxon>
        <taxon>Tracheophyta</taxon>
        <taxon>Spermatophyta</taxon>
        <taxon>Magnoliopsida</taxon>
        <taxon>eudicotyledons</taxon>
        <taxon>Gunneridae</taxon>
        <taxon>Pentapetalae</taxon>
        <taxon>rosids</taxon>
        <taxon>fabids</taxon>
        <taxon>Fagales</taxon>
        <taxon>Myricaceae</taxon>
        <taxon>Morella</taxon>
    </lineage>
</organism>
<dbReference type="InterPro" id="IPR029001">
    <property type="entry name" value="ITPase-like_fam"/>
</dbReference>
<dbReference type="OrthoDB" id="6288734at2759"/>
<comment type="similarity">
    <text evidence="1">Belongs to the HAM1 NTPase family.</text>
</comment>
<dbReference type="Proteomes" id="UP000516437">
    <property type="component" value="Chromosome 5"/>
</dbReference>
<evidence type="ECO:0000256" key="3">
    <source>
        <dbReference type="SAM" id="Phobius"/>
    </source>
</evidence>
<protein>
    <submittedName>
        <fullName evidence="4">Inosine triphosphate pyrophosphatase</fullName>
    </submittedName>
</protein>
<dbReference type="PANTHER" id="PTHR11067:SF9">
    <property type="entry name" value="INOSINE TRIPHOSPHATE PYROPHOSPHATASE"/>
    <property type="match status" value="1"/>
</dbReference>
<reference evidence="4 5" key="1">
    <citation type="journal article" date="2019" name="Plant Biotechnol. J.">
        <title>The red bayberry genome and genetic basis of sex determination.</title>
        <authorList>
            <person name="Jia H.M."/>
            <person name="Jia H.J."/>
            <person name="Cai Q.L."/>
            <person name="Wang Y."/>
            <person name="Zhao H.B."/>
            <person name="Yang W.F."/>
            <person name="Wang G.Y."/>
            <person name="Li Y.H."/>
            <person name="Zhan D.L."/>
            <person name="Shen Y.T."/>
            <person name="Niu Q.F."/>
            <person name="Chang L."/>
            <person name="Qiu J."/>
            <person name="Zhao L."/>
            <person name="Xie H.B."/>
            <person name="Fu W.Y."/>
            <person name="Jin J."/>
            <person name="Li X.W."/>
            <person name="Jiao Y."/>
            <person name="Zhou C.C."/>
            <person name="Tu T."/>
            <person name="Chai C.Y."/>
            <person name="Gao J.L."/>
            <person name="Fan L.J."/>
            <person name="van de Weg E."/>
            <person name="Wang J.Y."/>
            <person name="Gao Z.S."/>
        </authorList>
    </citation>
    <scope>NUCLEOTIDE SEQUENCE [LARGE SCALE GENOMIC DNA]</scope>
    <source>
        <tissue evidence="4">Leaves</tissue>
    </source>
</reference>
<evidence type="ECO:0000256" key="1">
    <source>
        <dbReference type="ARBA" id="ARBA00008023"/>
    </source>
</evidence>
<dbReference type="GO" id="GO:0005737">
    <property type="term" value="C:cytoplasm"/>
    <property type="evidence" value="ECO:0007669"/>
    <property type="project" value="TreeGrafter"/>
</dbReference>
<dbReference type="PANTHER" id="PTHR11067">
    <property type="entry name" value="INOSINE TRIPHOSPHATE PYROPHOSPHATASE/HAM1 PROTEIN"/>
    <property type="match status" value="1"/>
</dbReference>
<evidence type="ECO:0000313" key="5">
    <source>
        <dbReference type="Proteomes" id="UP000516437"/>
    </source>
</evidence>
<keyword evidence="3" id="KW-1133">Transmembrane helix</keyword>
<dbReference type="AlphaFoldDB" id="A0A6A1VLY2"/>
<evidence type="ECO:0000256" key="2">
    <source>
        <dbReference type="ARBA" id="ARBA00022801"/>
    </source>
</evidence>
<gene>
    <name evidence="4" type="ORF">CJ030_MR5G004866</name>
</gene>
<dbReference type="EMBL" id="RXIC02000023">
    <property type="protein sequence ID" value="KAB1213723.1"/>
    <property type="molecule type" value="Genomic_DNA"/>
</dbReference>
<dbReference type="Pfam" id="PF01725">
    <property type="entry name" value="Ham1p_like"/>
    <property type="match status" value="1"/>
</dbReference>
<keyword evidence="5" id="KW-1185">Reference proteome</keyword>
<dbReference type="GO" id="GO:0009143">
    <property type="term" value="P:nucleoside triphosphate catabolic process"/>
    <property type="evidence" value="ECO:0007669"/>
    <property type="project" value="InterPro"/>
</dbReference>
<keyword evidence="3" id="KW-0812">Transmembrane</keyword>
<dbReference type="InterPro" id="IPR002637">
    <property type="entry name" value="RdgB/HAM1"/>
</dbReference>
<dbReference type="Gene3D" id="3.90.950.10">
    <property type="match status" value="1"/>
</dbReference>
<comment type="caution">
    <text evidence="4">The sequence shown here is derived from an EMBL/GenBank/DDBJ whole genome shotgun (WGS) entry which is preliminary data.</text>
</comment>
<dbReference type="SUPFAM" id="SSF52972">
    <property type="entry name" value="ITPase-like"/>
    <property type="match status" value="1"/>
</dbReference>
<evidence type="ECO:0000313" key="4">
    <source>
        <dbReference type="EMBL" id="KAB1213723.1"/>
    </source>
</evidence>
<name>A0A6A1VLY2_9ROSI</name>